<comment type="cofactor">
    <cofactor evidence="1">
        <name>Ca(2+)</name>
        <dbReference type="ChEBI" id="CHEBI:29108"/>
    </cofactor>
</comment>
<evidence type="ECO:0000256" key="2">
    <source>
        <dbReference type="ARBA" id="ARBA00004613"/>
    </source>
</evidence>
<comment type="caution">
    <text evidence="6">The sequence shown here is derived from an EMBL/GenBank/DDBJ whole genome shotgun (WGS) entry which is preliminary data.</text>
</comment>
<keyword evidence="7" id="KW-1185">Reference proteome</keyword>
<keyword evidence="3" id="KW-0964">Secreted</keyword>
<sequence length="324" mass="33877">MSRIVTGTQLNDIVYGTDLNETYMALGGDDKLVVSGGNDSMYGGEGWDTLSYFHYTGSVTVVLNGEGKGVAKGSLGDVKSLYSIEAVILSNSNDIARGDAGANTFFGREGDDRFIYSAGEDTYYGDGGWDTLDYFDYKGNASITLNGAAKGSAKGSLGDIQHLYSIEAVILGAGNDVLRGDAGANVVWGNGGNDNINGGAGADRLSGGAGADKLTGGLGADQFIFSNVSDSTLSTSGRDFIVDFNRSQGDKIDLSAIDANTTVAGNQAFTFIGEKTFSQKAGELRYANTNGDTYLYGDANGDGKIDFSVRLDTTIEFVKGDFLL</sequence>
<feature type="domain" description="Peptidase M10 serralysin C-terminal" evidence="5">
    <location>
        <begin position="126"/>
        <end position="313"/>
    </location>
</feature>
<evidence type="ECO:0000313" key="7">
    <source>
        <dbReference type="Proteomes" id="UP000435802"/>
    </source>
</evidence>
<dbReference type="EMBL" id="WUMK01000007">
    <property type="protein sequence ID" value="MXN47464.1"/>
    <property type="molecule type" value="Genomic_DNA"/>
</dbReference>
<evidence type="ECO:0000256" key="3">
    <source>
        <dbReference type="ARBA" id="ARBA00022525"/>
    </source>
</evidence>
<dbReference type="RefSeq" id="WP_160860980.1">
    <property type="nucleotide sequence ID" value="NZ_WUMK01000007.1"/>
</dbReference>
<dbReference type="InterPro" id="IPR013858">
    <property type="entry name" value="Peptidase_M10B_C"/>
</dbReference>
<dbReference type="PROSITE" id="PS00330">
    <property type="entry name" value="HEMOLYSIN_CALCIUM"/>
    <property type="match status" value="2"/>
</dbReference>
<organism evidence="6 7">
    <name type="scientific">Shinella kummerowiae</name>
    <dbReference type="NCBI Taxonomy" id="417745"/>
    <lineage>
        <taxon>Bacteria</taxon>
        <taxon>Pseudomonadati</taxon>
        <taxon>Pseudomonadota</taxon>
        <taxon>Alphaproteobacteria</taxon>
        <taxon>Hyphomicrobiales</taxon>
        <taxon>Rhizobiaceae</taxon>
        <taxon>Shinella</taxon>
    </lineage>
</organism>
<dbReference type="OrthoDB" id="8404603at2"/>
<dbReference type="PANTHER" id="PTHR38340">
    <property type="entry name" value="S-LAYER PROTEIN"/>
    <property type="match status" value="1"/>
</dbReference>
<protein>
    <recommendedName>
        <fullName evidence="5">Peptidase M10 serralysin C-terminal domain-containing protein</fullName>
    </recommendedName>
</protein>
<dbReference type="Gene3D" id="2.150.10.10">
    <property type="entry name" value="Serralysin-like metalloprotease, C-terminal"/>
    <property type="match status" value="3"/>
</dbReference>
<dbReference type="InterPro" id="IPR018511">
    <property type="entry name" value="Hemolysin-typ_Ca-bd_CS"/>
</dbReference>
<evidence type="ECO:0000259" key="5">
    <source>
        <dbReference type="Pfam" id="PF08548"/>
    </source>
</evidence>
<comment type="subcellular location">
    <subcellularLocation>
        <location evidence="2">Secreted</location>
    </subcellularLocation>
</comment>
<evidence type="ECO:0000256" key="4">
    <source>
        <dbReference type="ARBA" id="ARBA00022737"/>
    </source>
</evidence>
<dbReference type="GO" id="GO:0005615">
    <property type="term" value="C:extracellular space"/>
    <property type="evidence" value="ECO:0007669"/>
    <property type="project" value="InterPro"/>
</dbReference>
<proteinExistence type="predicted"/>
<dbReference type="InterPro" id="IPR011049">
    <property type="entry name" value="Serralysin-like_metalloprot_C"/>
</dbReference>
<evidence type="ECO:0000313" key="6">
    <source>
        <dbReference type="EMBL" id="MXN47464.1"/>
    </source>
</evidence>
<dbReference type="InterPro" id="IPR050557">
    <property type="entry name" value="RTX_toxin/Mannuronan_C5-epim"/>
</dbReference>
<gene>
    <name evidence="6" type="ORF">GR138_19875</name>
</gene>
<reference evidence="6 7" key="1">
    <citation type="submission" date="2019-12" db="EMBL/GenBank/DDBJ databases">
        <title>Shinella kummerowiae sp. nov., a symbiotic bacterium isolated from root nodules of the herbal legume Kummerowia stipulacea.</title>
        <authorList>
            <person name="Gao J."/>
        </authorList>
    </citation>
    <scope>NUCLEOTIDE SEQUENCE [LARGE SCALE GENOMIC DNA]</scope>
    <source>
        <strain evidence="6 7">CCBAU 25048</strain>
    </source>
</reference>
<keyword evidence="4" id="KW-0677">Repeat</keyword>
<dbReference type="Pfam" id="PF00353">
    <property type="entry name" value="HemolysinCabind"/>
    <property type="match status" value="3"/>
</dbReference>
<dbReference type="SUPFAM" id="SSF51120">
    <property type="entry name" value="beta-Roll"/>
    <property type="match status" value="1"/>
</dbReference>
<dbReference type="InterPro" id="IPR001343">
    <property type="entry name" value="Hemolysn_Ca-bd"/>
</dbReference>
<dbReference type="Proteomes" id="UP000435802">
    <property type="component" value="Unassembled WGS sequence"/>
</dbReference>
<dbReference type="PANTHER" id="PTHR38340:SF1">
    <property type="entry name" value="S-LAYER PROTEIN"/>
    <property type="match status" value="1"/>
</dbReference>
<accession>A0A6N8SEF8</accession>
<dbReference type="GO" id="GO:0005509">
    <property type="term" value="F:calcium ion binding"/>
    <property type="evidence" value="ECO:0007669"/>
    <property type="project" value="InterPro"/>
</dbReference>
<dbReference type="PRINTS" id="PR00313">
    <property type="entry name" value="CABNDNGRPT"/>
</dbReference>
<dbReference type="Pfam" id="PF08548">
    <property type="entry name" value="Peptidase_M10_C"/>
    <property type="match status" value="1"/>
</dbReference>
<name>A0A6N8SEF8_9HYPH</name>
<dbReference type="AlphaFoldDB" id="A0A6N8SEF8"/>
<evidence type="ECO:0000256" key="1">
    <source>
        <dbReference type="ARBA" id="ARBA00001913"/>
    </source>
</evidence>